<sequence length="257" mass="27509">MPGTDAGHLAQTTVSLARKFLCVPAAHPTTALTLVTVTLSDANDIYHLVLVEHIVDGNGLLQLLTGPVHLLSNRAAIELDLHQDTHLGVCDDADDLAVLLHGSKVLLQLLLALIILPLLAVLGEGLLFGLDLPVLVEAPPAFVANVLSEYGLKGTQATGGLDIAHNTHHHHGGSLHNYTHGRLEFIFILLTGSWSINLANNMGHARLVSEEGREVNRLAGIVLREALHLAAMTAASLTGQKAQRSVTCFSYKFHFIN</sequence>
<keyword evidence="2" id="KW-1185">Reference proteome</keyword>
<reference evidence="1" key="3">
    <citation type="submission" date="2020-05" db="EMBL/GenBank/DDBJ databases">
        <title>Electrophorus electricus (electric eel) genome, fEleEle1, primary haplotype.</title>
        <authorList>
            <person name="Myers G."/>
            <person name="Meyer A."/>
            <person name="Fedrigo O."/>
            <person name="Formenti G."/>
            <person name="Rhie A."/>
            <person name="Tracey A."/>
            <person name="Sims Y."/>
            <person name="Jarvis E.D."/>
        </authorList>
    </citation>
    <scope>NUCLEOTIDE SEQUENCE [LARGE SCALE GENOMIC DNA]</scope>
</reference>
<reference evidence="1" key="4">
    <citation type="submission" date="2025-08" db="UniProtKB">
        <authorList>
            <consortium name="Ensembl"/>
        </authorList>
    </citation>
    <scope>IDENTIFICATION</scope>
</reference>
<evidence type="ECO:0000313" key="2">
    <source>
        <dbReference type="Proteomes" id="UP000314983"/>
    </source>
</evidence>
<gene>
    <name evidence="1" type="primary">RFXANK</name>
</gene>
<accession>A0A4W4EKZ2</accession>
<dbReference type="Ensembl" id="ENSEEET00000012665.2">
    <property type="protein sequence ID" value="ENSEEEP00000012521.2"/>
    <property type="gene ID" value="ENSEEEG00000006279.2"/>
</dbReference>
<proteinExistence type="predicted"/>
<dbReference type="OMA" id="TQTTMGF"/>
<reference evidence="2" key="2">
    <citation type="journal article" date="2017" name="Sci. Adv.">
        <title>A tail of two voltages: Proteomic comparison of the three electric organs of the electric eel.</title>
        <authorList>
            <person name="Traeger L.L."/>
            <person name="Sabat G."/>
            <person name="Barrett-Wilt G.A."/>
            <person name="Wells G.B."/>
            <person name="Sussman M.R."/>
        </authorList>
    </citation>
    <scope>NUCLEOTIDE SEQUENCE [LARGE SCALE GENOMIC DNA]</scope>
</reference>
<dbReference type="AlphaFoldDB" id="A0A4W4EKZ2"/>
<reference evidence="1" key="5">
    <citation type="submission" date="2025-09" db="UniProtKB">
        <authorList>
            <consortium name="Ensembl"/>
        </authorList>
    </citation>
    <scope>IDENTIFICATION</scope>
</reference>
<organism evidence="1 2">
    <name type="scientific">Electrophorus electricus</name>
    <name type="common">Electric eel</name>
    <name type="synonym">Gymnotus electricus</name>
    <dbReference type="NCBI Taxonomy" id="8005"/>
    <lineage>
        <taxon>Eukaryota</taxon>
        <taxon>Metazoa</taxon>
        <taxon>Chordata</taxon>
        <taxon>Craniata</taxon>
        <taxon>Vertebrata</taxon>
        <taxon>Euteleostomi</taxon>
        <taxon>Actinopterygii</taxon>
        <taxon>Neopterygii</taxon>
        <taxon>Teleostei</taxon>
        <taxon>Ostariophysi</taxon>
        <taxon>Gymnotiformes</taxon>
        <taxon>Gymnotoidei</taxon>
        <taxon>Gymnotidae</taxon>
        <taxon>Electrophorus</taxon>
    </lineage>
</organism>
<reference evidence="2" key="1">
    <citation type="journal article" date="2014" name="Science">
        <title>Nonhuman genetics. Genomic basis for the convergent evolution of electric organs.</title>
        <authorList>
            <person name="Gallant J.R."/>
            <person name="Traeger L.L."/>
            <person name="Volkening J.D."/>
            <person name="Moffett H."/>
            <person name="Chen P.H."/>
            <person name="Novina C.D."/>
            <person name="Phillips G.N.Jr."/>
            <person name="Anand R."/>
            <person name="Wells G.B."/>
            <person name="Pinch M."/>
            <person name="Guth R."/>
            <person name="Unguez G.A."/>
            <person name="Albert J.S."/>
            <person name="Zakon H.H."/>
            <person name="Samanta M.P."/>
            <person name="Sussman M.R."/>
        </authorList>
    </citation>
    <scope>NUCLEOTIDE SEQUENCE [LARGE SCALE GENOMIC DNA]</scope>
</reference>
<protein>
    <submittedName>
        <fullName evidence="1">Uncharacterized protein</fullName>
    </submittedName>
</protein>
<dbReference type="GeneTree" id="ENSGT01070000253895"/>
<evidence type="ECO:0000313" key="1">
    <source>
        <dbReference type="Ensembl" id="ENSEEEP00000012521.2"/>
    </source>
</evidence>
<dbReference type="Proteomes" id="UP000314983">
    <property type="component" value="Chromosome 1"/>
</dbReference>
<name>A0A4W4EKZ2_ELEEL</name>